<dbReference type="Proteomes" id="UP000199041">
    <property type="component" value="Unassembled WGS sequence"/>
</dbReference>
<evidence type="ECO:0000313" key="2">
    <source>
        <dbReference type="EMBL" id="SDZ82310.1"/>
    </source>
</evidence>
<protein>
    <submittedName>
        <fullName evidence="2">Uncharacterized protein</fullName>
    </submittedName>
</protein>
<name>A0A1H3W5N4_9BACT</name>
<accession>A0A1H3W5N4</accession>
<dbReference type="RefSeq" id="WP_091393132.1">
    <property type="nucleotide sequence ID" value="NZ_FNQY01000002.1"/>
</dbReference>
<reference evidence="2 3" key="1">
    <citation type="submission" date="2016-10" db="EMBL/GenBank/DDBJ databases">
        <authorList>
            <person name="de Groot N.N."/>
        </authorList>
    </citation>
    <scope>NUCLEOTIDE SEQUENCE [LARGE SCALE GENOMIC DNA]</scope>
    <source>
        <strain evidence="2 3">Vu-144</strain>
    </source>
</reference>
<keyword evidence="1" id="KW-0472">Membrane</keyword>
<feature type="transmembrane region" description="Helical" evidence="1">
    <location>
        <begin position="7"/>
        <end position="34"/>
    </location>
</feature>
<proteinExistence type="predicted"/>
<dbReference type="AlphaFoldDB" id="A0A1H3W5N4"/>
<evidence type="ECO:0000313" key="3">
    <source>
        <dbReference type="Proteomes" id="UP000199041"/>
    </source>
</evidence>
<evidence type="ECO:0000256" key="1">
    <source>
        <dbReference type="SAM" id="Phobius"/>
    </source>
</evidence>
<keyword evidence="1" id="KW-0812">Transmembrane</keyword>
<keyword evidence="1" id="KW-1133">Transmembrane helix</keyword>
<dbReference type="STRING" id="551991.SAMN05192529_102148"/>
<gene>
    <name evidence="2" type="ORF">SAMN05192529_102148</name>
</gene>
<organism evidence="2 3">
    <name type="scientific">Arachidicoccus rhizosphaerae</name>
    <dbReference type="NCBI Taxonomy" id="551991"/>
    <lineage>
        <taxon>Bacteria</taxon>
        <taxon>Pseudomonadati</taxon>
        <taxon>Bacteroidota</taxon>
        <taxon>Chitinophagia</taxon>
        <taxon>Chitinophagales</taxon>
        <taxon>Chitinophagaceae</taxon>
        <taxon>Arachidicoccus</taxon>
    </lineage>
</organism>
<dbReference type="EMBL" id="FNQY01000002">
    <property type="protein sequence ID" value="SDZ82310.1"/>
    <property type="molecule type" value="Genomic_DNA"/>
</dbReference>
<keyword evidence="3" id="KW-1185">Reference proteome</keyword>
<sequence>MKLLFKIVLYASMGGIIGASIGNFLIVPALHYWIDKHKDKAHLDGKAAYVDGRKYILKCSIGQVYSLDSTKF</sequence>